<dbReference type="InterPro" id="IPR036881">
    <property type="entry name" value="Glyco_hydro_3_C_sf"/>
</dbReference>
<feature type="signal peptide" evidence="5">
    <location>
        <begin position="1"/>
        <end position="27"/>
    </location>
</feature>
<dbReference type="Gene3D" id="2.60.40.10">
    <property type="entry name" value="Immunoglobulins"/>
    <property type="match status" value="1"/>
</dbReference>
<dbReference type="Gene3D" id="3.20.20.300">
    <property type="entry name" value="Glycoside hydrolase, family 3, N-terminal domain"/>
    <property type="match status" value="1"/>
</dbReference>
<evidence type="ECO:0000256" key="5">
    <source>
        <dbReference type="SAM" id="SignalP"/>
    </source>
</evidence>
<dbReference type="InterPro" id="IPR019800">
    <property type="entry name" value="Glyco_hydro_3_AS"/>
</dbReference>
<dbReference type="PRINTS" id="PR00133">
    <property type="entry name" value="GLHYDRLASE3"/>
</dbReference>
<sequence length="865" mass="92302">MKRTVRTALIATSMLLSPMMIAGTALAAANTSTQTSQNQPWLNPNQTVDQRVSELLSAMTLDDKIAMLHGSTGSYVGNIPANPRLGIPAVNMSDGAEGVGNGMTGVTQLPAPIALSANWDQAAALQYGTVVGNEDRGKNVTVDLGPNVNIMRNGLGGRTFESYGEDPYLNGSTGVQFIKGVQSQGVMAEVKHYDANSQETNRMTENDIIDQRTLHEIYLPAFEAAVKDGNVASVMAAYNKVNGQYASENQDLLTNVLKNEWGFKGFVVSDWGATHSMVAAANNGLDIEMPGGQYFGDNLKAAVEAGQVSMATIDDKVSRILREMFQFGLFDHPSAGSPSNVVTTSAHADIAKQIAENGTVLLKNEGNILPLRKAKSIAVIGPDGSLSPMSSGGGSAYVTPPYVVTPLQGITKRAGSGVNVQYAPGFLPNGALPDIPAQYFGNGLQGQFYNNVNLSGDPVLTRTDTNLDFNWNGNSPGSGVNADNWSAQWTGTLAPPTTGSYTFSLSSDDGSRLYINGQLVVDNWNYQPVTTKTGSITLTAGQPVQVTIQYMQGGGQSSLQLGWAPPTGVSLMDQAVLTAKQSDVAIVFANDYESEGADRTSYELPGQQDQLIEAVAQANPNTIVVLNTGGPVLMPWLNDVKGVVEAWYPGQEDGNAIAAVLYGDVNPSGHLPMTFPASATEVPATPTSNLQVNYTEGLDVGYRWYDANNVKPLFPFGYGLSYTTFKYSHLNVNPKDTNGWSDPKNPGEVRVDVDVTNTGSRAGYAVPQLYIGDPASANEPPKQLKDYQKVYLKPGETKRVTFTLNPRAFSIWDAKSNDWTLLDGMVSIMVGSSSEDIAVQSQLTVHHTNDGKSTAASAFWNPLNN</sequence>
<name>A0ABY6Z4N2_9BACL</name>
<dbReference type="InterPro" id="IPR026891">
    <property type="entry name" value="Fn3-like"/>
</dbReference>
<dbReference type="Gene3D" id="3.40.50.1700">
    <property type="entry name" value="Glycoside hydrolase family 3 C-terminal domain"/>
    <property type="match status" value="1"/>
</dbReference>
<dbReference type="PANTHER" id="PTHR42715">
    <property type="entry name" value="BETA-GLUCOSIDASE"/>
    <property type="match status" value="1"/>
</dbReference>
<keyword evidence="5" id="KW-0732">Signal</keyword>
<evidence type="ECO:0000256" key="4">
    <source>
        <dbReference type="RuleBase" id="RU361161"/>
    </source>
</evidence>
<dbReference type="InterPro" id="IPR011658">
    <property type="entry name" value="PA14_dom"/>
</dbReference>
<dbReference type="Pfam" id="PF00933">
    <property type="entry name" value="Glyco_hydro_3"/>
    <property type="match status" value="1"/>
</dbReference>
<dbReference type="Gene3D" id="2.60.120.260">
    <property type="entry name" value="Galactose-binding domain-like"/>
    <property type="match status" value="1"/>
</dbReference>
<dbReference type="InterPro" id="IPR013783">
    <property type="entry name" value="Ig-like_fold"/>
</dbReference>
<protein>
    <submittedName>
        <fullName evidence="7">Glycoside hydrolase family 3 C-terminal domain-containing protein</fullName>
    </submittedName>
</protein>
<evidence type="ECO:0000256" key="2">
    <source>
        <dbReference type="ARBA" id="ARBA00022801"/>
    </source>
</evidence>
<reference evidence="7" key="1">
    <citation type="submission" date="2022-08" db="EMBL/GenBank/DDBJ databases">
        <title>Alicyclobacillus dauci DSM2870, complete genome.</title>
        <authorList>
            <person name="Wang Q."/>
            <person name="Cai R."/>
            <person name="Wang Z."/>
        </authorList>
    </citation>
    <scope>NUCLEOTIDE SEQUENCE</scope>
    <source>
        <strain evidence="7">DSM 28700</strain>
    </source>
</reference>
<dbReference type="InterPro" id="IPR036962">
    <property type="entry name" value="Glyco_hydro_3_N_sf"/>
</dbReference>
<dbReference type="InterPro" id="IPR017853">
    <property type="entry name" value="GH"/>
</dbReference>
<dbReference type="SUPFAM" id="SSF52279">
    <property type="entry name" value="Beta-D-glucan exohydrolase, C-terminal domain"/>
    <property type="match status" value="1"/>
</dbReference>
<evidence type="ECO:0000259" key="6">
    <source>
        <dbReference type="PROSITE" id="PS51820"/>
    </source>
</evidence>
<dbReference type="PANTHER" id="PTHR42715:SF10">
    <property type="entry name" value="BETA-GLUCOSIDASE"/>
    <property type="match status" value="1"/>
</dbReference>
<evidence type="ECO:0000256" key="3">
    <source>
        <dbReference type="ARBA" id="ARBA00023277"/>
    </source>
</evidence>
<evidence type="ECO:0000313" key="8">
    <source>
        <dbReference type="Proteomes" id="UP001164803"/>
    </source>
</evidence>
<dbReference type="PROSITE" id="PS00775">
    <property type="entry name" value="GLYCOSYL_HYDROL_F3"/>
    <property type="match status" value="1"/>
</dbReference>
<keyword evidence="2 4" id="KW-0378">Hydrolase</keyword>
<feature type="domain" description="PA14" evidence="6">
    <location>
        <begin position="439"/>
        <end position="580"/>
    </location>
</feature>
<dbReference type="SUPFAM" id="SSF51445">
    <property type="entry name" value="(Trans)glycosidases"/>
    <property type="match status" value="1"/>
</dbReference>
<dbReference type="InterPro" id="IPR002772">
    <property type="entry name" value="Glyco_hydro_3_C"/>
</dbReference>
<dbReference type="Pfam" id="PF07691">
    <property type="entry name" value="PA14"/>
    <property type="match status" value="1"/>
</dbReference>
<dbReference type="InterPro" id="IPR050288">
    <property type="entry name" value="Cellulose_deg_GH3"/>
</dbReference>
<feature type="chain" id="PRO_5046447669" evidence="5">
    <location>
        <begin position="28"/>
        <end position="865"/>
    </location>
</feature>
<keyword evidence="3" id="KW-0119">Carbohydrate metabolism</keyword>
<dbReference type="SMART" id="SM01217">
    <property type="entry name" value="Fn3_like"/>
    <property type="match status" value="1"/>
</dbReference>
<keyword evidence="4" id="KW-0326">Glycosidase</keyword>
<organism evidence="7 8">
    <name type="scientific">Alicyclobacillus dauci</name>
    <dbReference type="NCBI Taxonomy" id="1475485"/>
    <lineage>
        <taxon>Bacteria</taxon>
        <taxon>Bacillati</taxon>
        <taxon>Bacillota</taxon>
        <taxon>Bacilli</taxon>
        <taxon>Bacillales</taxon>
        <taxon>Alicyclobacillaceae</taxon>
        <taxon>Alicyclobacillus</taxon>
    </lineage>
</organism>
<dbReference type="GO" id="GO:0016787">
    <property type="term" value="F:hydrolase activity"/>
    <property type="evidence" value="ECO:0007669"/>
    <property type="project" value="UniProtKB-KW"/>
</dbReference>
<keyword evidence="8" id="KW-1185">Reference proteome</keyword>
<accession>A0ABY6Z4N2</accession>
<proteinExistence type="inferred from homology"/>
<dbReference type="Proteomes" id="UP001164803">
    <property type="component" value="Chromosome"/>
</dbReference>
<dbReference type="SMART" id="SM00758">
    <property type="entry name" value="PA14"/>
    <property type="match status" value="1"/>
</dbReference>
<dbReference type="Pfam" id="PF14310">
    <property type="entry name" value="Fn3-like"/>
    <property type="match status" value="1"/>
</dbReference>
<dbReference type="RefSeq" id="WP_268045239.1">
    <property type="nucleotide sequence ID" value="NZ_CP104064.1"/>
</dbReference>
<dbReference type="PROSITE" id="PS51820">
    <property type="entry name" value="PA14"/>
    <property type="match status" value="1"/>
</dbReference>
<dbReference type="EMBL" id="CP104064">
    <property type="protein sequence ID" value="WAH37720.1"/>
    <property type="molecule type" value="Genomic_DNA"/>
</dbReference>
<dbReference type="InterPro" id="IPR001764">
    <property type="entry name" value="Glyco_hydro_3_N"/>
</dbReference>
<evidence type="ECO:0000313" key="7">
    <source>
        <dbReference type="EMBL" id="WAH37720.1"/>
    </source>
</evidence>
<dbReference type="InterPro" id="IPR037524">
    <property type="entry name" value="PA14/GLEYA"/>
</dbReference>
<evidence type="ECO:0000256" key="1">
    <source>
        <dbReference type="ARBA" id="ARBA00005336"/>
    </source>
</evidence>
<dbReference type="Pfam" id="PF01915">
    <property type="entry name" value="Glyco_hydro_3_C"/>
    <property type="match status" value="1"/>
</dbReference>
<gene>
    <name evidence="7" type="ORF">NZD86_04225</name>
</gene>
<comment type="similarity">
    <text evidence="1 4">Belongs to the glycosyl hydrolase 3 family.</text>
</comment>